<feature type="region of interest" description="Disordered" evidence="1">
    <location>
        <begin position="193"/>
        <end position="220"/>
    </location>
</feature>
<accession>A0A1J0VXU9</accession>
<gene>
    <name evidence="2" type="ORF">BOX37_26600</name>
</gene>
<feature type="compositionally biased region" description="Gly residues" evidence="1">
    <location>
        <begin position="204"/>
        <end position="220"/>
    </location>
</feature>
<proteinExistence type="predicted"/>
<evidence type="ECO:0000256" key="1">
    <source>
        <dbReference type="SAM" id="MobiDB-lite"/>
    </source>
</evidence>
<dbReference type="OrthoDB" id="4562299at2"/>
<name>A0A1J0VXU9_9NOCA</name>
<keyword evidence="3" id="KW-1185">Reference proteome</keyword>
<dbReference type="EMBL" id="CP018082">
    <property type="protein sequence ID" value="APE36912.1"/>
    <property type="molecule type" value="Genomic_DNA"/>
</dbReference>
<evidence type="ECO:0000313" key="2">
    <source>
        <dbReference type="EMBL" id="APE36912.1"/>
    </source>
</evidence>
<organism evidence="2 3">
    <name type="scientific">Nocardia mangyaensis</name>
    <dbReference type="NCBI Taxonomy" id="2213200"/>
    <lineage>
        <taxon>Bacteria</taxon>
        <taxon>Bacillati</taxon>
        <taxon>Actinomycetota</taxon>
        <taxon>Actinomycetes</taxon>
        <taxon>Mycobacteriales</taxon>
        <taxon>Nocardiaceae</taxon>
        <taxon>Nocardia</taxon>
    </lineage>
</organism>
<sequence>MAAELTDEQVTDLEERLFALLAEKSEEKSEETGDKNFWTVELVRPPGGSTGLLAYIAMAEAAIQSSVNLLGIGTTSPPPNVDELIRPVVYENLGKSESTEEYKETLTKVEARQGALLRADRNVVEVAKYVSSEEDQTLRAIKDIVGELNNNLEAVGKGELKAAQEMNLLRHLAEAVGAVLHKVTMVAELNSELAGSPGDEDDGSGSGGSGSGGGGGGGGDGSLASLLPMLAMLPMAAMPLMTMLPDLVENLSGEDSDDRREPESAPAPDEGPAPADPRTPEAESRDEGPAEAETKAETKAEPEAEPASAGSPLADEQAWDQAADQLGPLGPMVSALGRSVRSALEPAARTSSSSEAAAEDAGSDQPDPEPIASGLTEV</sequence>
<feature type="compositionally biased region" description="Basic and acidic residues" evidence="1">
    <location>
        <begin position="278"/>
        <end position="302"/>
    </location>
</feature>
<evidence type="ECO:0000313" key="3">
    <source>
        <dbReference type="Proteomes" id="UP000183810"/>
    </source>
</evidence>
<dbReference type="AlphaFoldDB" id="A0A1J0VXU9"/>
<feature type="compositionally biased region" description="Low complexity" evidence="1">
    <location>
        <begin position="305"/>
        <end position="325"/>
    </location>
</feature>
<feature type="compositionally biased region" description="Low complexity" evidence="1">
    <location>
        <begin position="345"/>
        <end position="356"/>
    </location>
</feature>
<dbReference type="Proteomes" id="UP000183810">
    <property type="component" value="Chromosome"/>
</dbReference>
<dbReference type="KEGG" id="nsl:BOX37_26600"/>
<protein>
    <submittedName>
        <fullName evidence="2">Uncharacterized protein</fullName>
    </submittedName>
</protein>
<reference evidence="2" key="1">
    <citation type="submission" date="2016-11" db="EMBL/GenBank/DDBJ databases">
        <authorList>
            <person name="Jaros S."/>
            <person name="Januszkiewicz K."/>
            <person name="Wedrychowicz H."/>
        </authorList>
    </citation>
    <scope>NUCLEOTIDE SEQUENCE [LARGE SCALE GENOMIC DNA]</scope>
    <source>
        <strain evidence="2">Y48</strain>
    </source>
</reference>
<dbReference type="RefSeq" id="WP_071930097.1">
    <property type="nucleotide sequence ID" value="NZ_CP018082.1"/>
</dbReference>
<feature type="region of interest" description="Disordered" evidence="1">
    <location>
        <begin position="250"/>
        <end position="378"/>
    </location>
</feature>